<evidence type="ECO:0000313" key="5">
    <source>
        <dbReference type="Proteomes" id="UP000185696"/>
    </source>
</evidence>
<evidence type="ECO:0000313" key="4">
    <source>
        <dbReference type="EMBL" id="OLF14050.1"/>
    </source>
</evidence>
<evidence type="ECO:0000259" key="3">
    <source>
        <dbReference type="Pfam" id="PF00884"/>
    </source>
</evidence>
<evidence type="ECO:0000256" key="1">
    <source>
        <dbReference type="ARBA" id="ARBA00008779"/>
    </source>
</evidence>
<dbReference type="SUPFAM" id="SSF53649">
    <property type="entry name" value="Alkaline phosphatase-like"/>
    <property type="match status" value="1"/>
</dbReference>
<dbReference type="Pfam" id="PF00884">
    <property type="entry name" value="Sulfatase"/>
    <property type="match status" value="1"/>
</dbReference>
<reference evidence="4 5" key="1">
    <citation type="submission" date="2016-12" db="EMBL/GenBank/DDBJ databases">
        <title>The draft genome sequence of Actinophytocola xinjiangensis.</title>
        <authorList>
            <person name="Wang W."/>
            <person name="Yuan L."/>
        </authorList>
    </citation>
    <scope>NUCLEOTIDE SEQUENCE [LARGE SCALE GENOMIC DNA]</scope>
    <source>
        <strain evidence="4 5">CGMCC 4.4663</strain>
    </source>
</reference>
<gene>
    <name evidence="4" type="ORF">BLA60_02435</name>
</gene>
<accession>A0A7Z1B0W1</accession>
<dbReference type="Proteomes" id="UP000185696">
    <property type="component" value="Unassembled WGS sequence"/>
</dbReference>
<dbReference type="RefSeq" id="WP_075130998.1">
    <property type="nucleotide sequence ID" value="NZ_MSIF01000001.1"/>
</dbReference>
<comment type="caution">
    <text evidence="4">The sequence shown here is derived from an EMBL/GenBank/DDBJ whole genome shotgun (WGS) entry which is preliminary data.</text>
</comment>
<organism evidence="4 5">
    <name type="scientific">Actinophytocola xinjiangensis</name>
    <dbReference type="NCBI Taxonomy" id="485602"/>
    <lineage>
        <taxon>Bacteria</taxon>
        <taxon>Bacillati</taxon>
        <taxon>Actinomycetota</taxon>
        <taxon>Actinomycetes</taxon>
        <taxon>Pseudonocardiales</taxon>
        <taxon>Pseudonocardiaceae</taxon>
    </lineage>
</organism>
<dbReference type="Gene3D" id="3.40.720.10">
    <property type="entry name" value="Alkaline Phosphatase, subunit A"/>
    <property type="match status" value="1"/>
</dbReference>
<dbReference type="PANTHER" id="PTHR42693">
    <property type="entry name" value="ARYLSULFATASE FAMILY MEMBER"/>
    <property type="match status" value="1"/>
</dbReference>
<keyword evidence="5" id="KW-1185">Reference proteome</keyword>
<name>A0A7Z1B0W1_9PSEU</name>
<dbReference type="OrthoDB" id="9777306at2"/>
<comment type="similarity">
    <text evidence="1">Belongs to the sulfatase family.</text>
</comment>
<dbReference type="InterPro" id="IPR017850">
    <property type="entry name" value="Alkaline_phosphatase_core_sf"/>
</dbReference>
<keyword evidence="2" id="KW-0378">Hydrolase</keyword>
<dbReference type="PANTHER" id="PTHR42693:SF53">
    <property type="entry name" value="ENDO-4-O-SULFATASE"/>
    <property type="match status" value="1"/>
</dbReference>
<dbReference type="EMBL" id="MSIF01000001">
    <property type="protein sequence ID" value="OLF14050.1"/>
    <property type="molecule type" value="Genomic_DNA"/>
</dbReference>
<dbReference type="AlphaFoldDB" id="A0A7Z1B0W1"/>
<feature type="domain" description="Sulfatase N-terminal" evidence="3">
    <location>
        <begin position="5"/>
        <end position="317"/>
    </location>
</feature>
<evidence type="ECO:0000256" key="2">
    <source>
        <dbReference type="ARBA" id="ARBA00022801"/>
    </source>
</evidence>
<proteinExistence type="inferred from homology"/>
<protein>
    <submittedName>
        <fullName evidence="4">Arylsulfatase</fullName>
    </submittedName>
</protein>
<sequence length="456" mass="50597">MPDRPNVIVFLTDQQRWDTTGVHGNPLDLTPTFDRMATTGTHAVHAVTPQPVCAPARAALQTGRYPTATGCFRNGIPLPAAERTLAHEFADAGYATGYLGKWHLAAEEPVPPDQRGGYQRWLAANLLEFTSDAYRTVMFDDRGDPVALPGYRSDAITDAAIRFVADHHDRPFFLFVSYLEPHHQNEVDCYPAPEGYARRYAGRWLPPDVAALRVPGDPAVQHLAGYCGQVRRLDEGLGRLRDALRSMALSDNTILAYTSDHGCHFRTRNAEYKRSCHDGSLRVPLALCGPGFDGGRRIEEPVSTLDLPPTLLAAAGIEVPERMQGRSLLAADRPAESFFQVSESEVGRGIRTARWKYYAVAPDADPWEEPGADRYVEYALHDLDNDPAELTNLAGLTSHRRVADELRERLVRRMVEAGEAAPVIEPAAPRTDGQRQVDPTVRVWDVHPTRFGHQSR</sequence>
<dbReference type="CDD" id="cd16152">
    <property type="entry name" value="sulfatase_like"/>
    <property type="match status" value="1"/>
</dbReference>
<dbReference type="InterPro" id="IPR050738">
    <property type="entry name" value="Sulfatase"/>
</dbReference>
<dbReference type="InterPro" id="IPR000917">
    <property type="entry name" value="Sulfatase_N"/>
</dbReference>
<dbReference type="GO" id="GO:0004065">
    <property type="term" value="F:arylsulfatase activity"/>
    <property type="evidence" value="ECO:0007669"/>
    <property type="project" value="TreeGrafter"/>
</dbReference>